<name>A0A5F8AG14_MACMU</name>
<dbReference type="InParanoid" id="A0A5F8AG14"/>
<dbReference type="AlphaFoldDB" id="A0A5F8AG14"/>
<reference evidence="2" key="4">
    <citation type="submission" date="2025-09" db="UniProtKB">
        <authorList>
            <consortium name="Ensembl"/>
        </authorList>
    </citation>
    <scope>IDENTIFICATION</scope>
    <source>
        <strain evidence="2">17573</strain>
    </source>
</reference>
<proteinExistence type="predicted"/>
<feature type="region of interest" description="Disordered" evidence="1">
    <location>
        <begin position="88"/>
        <end position="133"/>
    </location>
</feature>
<evidence type="ECO:0000256" key="1">
    <source>
        <dbReference type="SAM" id="MobiDB-lite"/>
    </source>
</evidence>
<dbReference type="Proteomes" id="UP000006718">
    <property type="component" value="Chromosome 5"/>
</dbReference>
<dbReference type="VEuPathDB" id="HostDB:ENSMMUG00000058714"/>
<sequence length="168" mass="18229">MVPYIPAAPDPAMAKKGQGTCWAVASQGVNPKPWWLANGVGPAGAQKTRIEVWEPLPRFQRIYGCPARSLLQGQSPHREPLLGQFRGRNVGLEPPQRVPTRTLSSGAVRRRPPSFRPQNGRSTESLHHVPGKAADTQCQPMKAAGREAVPCKATGAELPKTMGTYLLH</sequence>
<organism evidence="2 3">
    <name type="scientific">Macaca mulatta</name>
    <name type="common">Rhesus macaque</name>
    <dbReference type="NCBI Taxonomy" id="9544"/>
    <lineage>
        <taxon>Eukaryota</taxon>
        <taxon>Metazoa</taxon>
        <taxon>Chordata</taxon>
        <taxon>Craniata</taxon>
        <taxon>Vertebrata</taxon>
        <taxon>Euteleostomi</taxon>
        <taxon>Mammalia</taxon>
        <taxon>Eutheria</taxon>
        <taxon>Euarchontoglires</taxon>
        <taxon>Primates</taxon>
        <taxon>Haplorrhini</taxon>
        <taxon>Catarrhini</taxon>
        <taxon>Cercopithecidae</taxon>
        <taxon>Cercopithecinae</taxon>
        <taxon>Macaca</taxon>
    </lineage>
</organism>
<dbReference type="GeneTree" id="ENSGT01040000240559"/>
<evidence type="ECO:0000313" key="2">
    <source>
        <dbReference type="Ensembl" id="ENSMMUP00000075912.1"/>
    </source>
</evidence>
<reference evidence="2" key="2">
    <citation type="submission" date="2019-01" db="EMBL/GenBank/DDBJ databases">
        <authorList>
            <person name="Graves T."/>
            <person name="Eichler E.E."/>
            <person name="Wilson R.K."/>
        </authorList>
    </citation>
    <scope>NUCLEOTIDE SEQUENCE [LARGE SCALE GENOMIC DNA]</scope>
    <source>
        <strain evidence="2">17573</strain>
    </source>
</reference>
<dbReference type="Ensembl" id="ENSMMUT00000108042.1">
    <property type="protein sequence ID" value="ENSMMUP00000075912.1"/>
    <property type="gene ID" value="ENSMMUG00000058714.1"/>
</dbReference>
<protein>
    <submittedName>
        <fullName evidence="2">Uncharacterized protein</fullName>
    </submittedName>
</protein>
<accession>A0A5F8AG14</accession>
<reference evidence="3" key="1">
    <citation type="journal article" date="2007" name="Science">
        <title>Evolutionary and biomedical insights from the rhesus macaque genome.</title>
        <authorList>
            <person name="Gibbs R.A."/>
            <person name="Rogers J."/>
            <person name="Katze M.G."/>
            <person name="Bumgarner R."/>
            <person name="Weinstock G.M."/>
            <person name="Mardis E.R."/>
            <person name="Remington K.A."/>
            <person name="Strausberg R.L."/>
            <person name="Venter J.C."/>
            <person name="Wilson R.K."/>
            <person name="Batzer M.A."/>
            <person name="Bustamante C.D."/>
            <person name="Eichler E.E."/>
            <person name="Hahn M.W."/>
            <person name="Hardison R.C."/>
            <person name="Makova K.D."/>
            <person name="Miller W."/>
            <person name="Milosavljevic A."/>
            <person name="Palermo R.E."/>
            <person name="Siepel A."/>
            <person name="Sikela J.M."/>
            <person name="Attaway T."/>
            <person name="Bell S."/>
            <person name="Bernard K.E."/>
            <person name="Buhay C.J."/>
            <person name="Chandrabose M.N."/>
            <person name="Dao M."/>
            <person name="Davis C."/>
            <person name="Delehaunty K.D."/>
            <person name="Ding Y."/>
            <person name="Dinh H.H."/>
            <person name="Dugan-Rocha S."/>
            <person name="Fulton L.A."/>
            <person name="Gabisi R.A."/>
            <person name="Garner T.T."/>
            <person name="Godfrey J."/>
            <person name="Hawes A.C."/>
            <person name="Hernandez J."/>
            <person name="Hines S."/>
            <person name="Holder M."/>
            <person name="Hume J."/>
            <person name="Jhangiani S.N."/>
            <person name="Joshi V."/>
            <person name="Khan Z.M."/>
            <person name="Kirkness E.F."/>
            <person name="Cree A."/>
            <person name="Fowler R.G."/>
            <person name="Lee S."/>
            <person name="Lewis L.R."/>
            <person name="Li Z."/>
            <person name="Liu Y.-S."/>
            <person name="Moore S.M."/>
            <person name="Muzny D."/>
            <person name="Nazareth L.V."/>
            <person name="Ngo D.N."/>
            <person name="Okwuonu G.O."/>
            <person name="Pai G."/>
            <person name="Parker D."/>
            <person name="Paul H.A."/>
            <person name="Pfannkoch C."/>
            <person name="Pohl C.S."/>
            <person name="Rogers Y.-H.C."/>
            <person name="Ruiz S.J."/>
            <person name="Sabo A."/>
            <person name="Santibanez J."/>
            <person name="Schneider B.W."/>
            <person name="Smith S.M."/>
            <person name="Sodergren E."/>
            <person name="Svatek A.F."/>
            <person name="Utterback T.R."/>
            <person name="Vattathil S."/>
            <person name="Warren W."/>
            <person name="White C.S."/>
            <person name="Chinwalla A.T."/>
            <person name="Feng Y."/>
            <person name="Halpern A.L."/>
            <person name="Hillier L.W."/>
            <person name="Huang X."/>
            <person name="Minx P."/>
            <person name="Nelson J.O."/>
            <person name="Pepin K.H."/>
            <person name="Qin X."/>
            <person name="Sutton G.G."/>
            <person name="Venter E."/>
            <person name="Walenz B.P."/>
            <person name="Wallis J.W."/>
            <person name="Worley K.C."/>
            <person name="Yang S.-P."/>
            <person name="Jones S.M."/>
            <person name="Marra M.A."/>
            <person name="Rocchi M."/>
            <person name="Schein J.E."/>
            <person name="Baertsch R."/>
            <person name="Clarke L."/>
            <person name="Csuros M."/>
            <person name="Glasscock J."/>
            <person name="Harris R.A."/>
            <person name="Havlak P."/>
            <person name="Jackson A.R."/>
            <person name="Jiang H."/>
            <person name="Liu Y."/>
            <person name="Messina D.N."/>
            <person name="Shen Y."/>
            <person name="Song H.X.-Z."/>
            <person name="Wylie T."/>
            <person name="Zhang L."/>
            <person name="Birney E."/>
            <person name="Han K."/>
            <person name="Konkel M.K."/>
            <person name="Lee J."/>
            <person name="Smit A.F.A."/>
            <person name="Ullmer B."/>
            <person name="Wang H."/>
            <person name="Xing J."/>
            <person name="Burhans R."/>
            <person name="Cheng Z."/>
            <person name="Karro J.E."/>
            <person name="Ma J."/>
            <person name="Raney B."/>
            <person name="She X."/>
            <person name="Cox M.J."/>
            <person name="Demuth J.P."/>
            <person name="Dumas L.J."/>
            <person name="Han S.-G."/>
            <person name="Hopkins J."/>
            <person name="Karimpour-Fard A."/>
            <person name="Kim Y.H."/>
            <person name="Pollack J.R."/>
            <person name="Vinar T."/>
            <person name="Addo-Quaye C."/>
            <person name="Degenhardt J."/>
            <person name="Denby A."/>
            <person name="Hubisz M.J."/>
            <person name="Indap A."/>
            <person name="Kosiol C."/>
            <person name="Lahn B.T."/>
            <person name="Lawson H.A."/>
            <person name="Marklein A."/>
            <person name="Nielsen R."/>
            <person name="Vallender E.J."/>
            <person name="Clark A.G."/>
            <person name="Ferguson B."/>
            <person name="Hernandez R.D."/>
            <person name="Hirani K."/>
            <person name="Kehrer-Sawatzki H."/>
            <person name="Kolb J."/>
            <person name="Patil S."/>
            <person name="Pu L.-L."/>
            <person name="Ren Y."/>
            <person name="Smith D.G."/>
            <person name="Wheeler D.A."/>
            <person name="Schenck I."/>
            <person name="Ball E.V."/>
            <person name="Chen R."/>
            <person name="Cooper D.N."/>
            <person name="Giardine B."/>
            <person name="Hsu F."/>
            <person name="Kent W.J."/>
            <person name="Lesk A."/>
            <person name="Nelson D.L."/>
            <person name="O'brien W.E."/>
            <person name="Pruefer K."/>
            <person name="Stenson P.D."/>
            <person name="Wallace J.C."/>
            <person name="Ke H."/>
            <person name="Liu X.-M."/>
            <person name="Wang P."/>
            <person name="Xiang A.P."/>
            <person name="Yang F."/>
            <person name="Barber G.P."/>
            <person name="Haussler D."/>
            <person name="Karolchik D."/>
            <person name="Kern A.D."/>
            <person name="Kuhn R.M."/>
            <person name="Smith K.E."/>
            <person name="Zwieg A.S."/>
        </authorList>
    </citation>
    <scope>NUCLEOTIDE SEQUENCE [LARGE SCALE GENOMIC DNA]</scope>
    <source>
        <strain evidence="3">17573</strain>
    </source>
</reference>
<reference evidence="2" key="3">
    <citation type="submission" date="2025-08" db="UniProtKB">
        <authorList>
            <consortium name="Ensembl"/>
        </authorList>
    </citation>
    <scope>IDENTIFICATION</scope>
    <source>
        <strain evidence="2">17573</strain>
    </source>
</reference>
<keyword evidence="3" id="KW-1185">Reference proteome</keyword>
<evidence type="ECO:0000313" key="3">
    <source>
        <dbReference type="Proteomes" id="UP000006718"/>
    </source>
</evidence>